<dbReference type="RefSeq" id="WP_390315651.1">
    <property type="nucleotide sequence ID" value="NZ_JBHSPB010000005.1"/>
</dbReference>
<dbReference type="Pfam" id="PF01903">
    <property type="entry name" value="CbiX"/>
    <property type="match status" value="2"/>
</dbReference>
<gene>
    <name evidence="4" type="ORF">ACFP1Z_10055</name>
</gene>
<feature type="compositionally biased region" description="Basic and acidic residues" evidence="3">
    <location>
        <begin position="103"/>
        <end position="112"/>
    </location>
</feature>
<dbReference type="SUPFAM" id="SSF53800">
    <property type="entry name" value="Chelatase"/>
    <property type="match status" value="2"/>
</dbReference>
<organism evidence="4 5">
    <name type="scientific">Streptomyces gamaensis</name>
    <dbReference type="NCBI Taxonomy" id="1763542"/>
    <lineage>
        <taxon>Bacteria</taxon>
        <taxon>Bacillati</taxon>
        <taxon>Actinomycetota</taxon>
        <taxon>Actinomycetes</taxon>
        <taxon>Kitasatosporales</taxon>
        <taxon>Streptomycetaceae</taxon>
        <taxon>Streptomyces</taxon>
    </lineage>
</organism>
<evidence type="ECO:0000256" key="1">
    <source>
        <dbReference type="ARBA" id="ARBA00022723"/>
    </source>
</evidence>
<reference evidence="5" key="1">
    <citation type="journal article" date="2019" name="Int. J. Syst. Evol. Microbiol.">
        <title>The Global Catalogue of Microorganisms (GCM) 10K type strain sequencing project: providing services to taxonomists for standard genome sequencing and annotation.</title>
        <authorList>
            <consortium name="The Broad Institute Genomics Platform"/>
            <consortium name="The Broad Institute Genome Sequencing Center for Infectious Disease"/>
            <person name="Wu L."/>
            <person name="Ma J."/>
        </authorList>
    </citation>
    <scope>NUCLEOTIDE SEQUENCE [LARGE SCALE GENOMIC DNA]</scope>
    <source>
        <strain evidence="5">CGMCC 4.7304</strain>
    </source>
</reference>
<sequence>MAHGTRDPDGMAAVHALCARVSALRPGLPVRLGCVSSARPSLTEALAGVSGEVVVVPLLLAPGHHVRVDIPHALSQAPWVRARVAPALGPDPLLAEALTDRLTEAERTRSADPAHPTDPGGAPGTAAAAGHPALPGSKTTTAGAHRATTAGTTGSTTHTAGPGTAPGTADAPGPGSTGARRAPITGAAEDTAHAADSGTVPSRATDTAAGTVPTALPRSGTSAPGAHRVTTAGTTGRSAHPTDSGTAPSTAAGTAEGTAPAPDPDGSAGVSRDAAGIVPRRTATSRGAPPARTPVVLAAAGSADPGARAAIRATAALLAARTGRTVFAAFLSGAGPAPCEVVAALRAAGHDDVVVASCLLGSGAFARLAAGCGARVVSAPLGGHEAVARLVLRRYDEAAARTCSRKSVMR</sequence>
<keyword evidence="2" id="KW-0456">Lyase</keyword>
<feature type="compositionally biased region" description="Low complexity" evidence="3">
    <location>
        <begin position="113"/>
        <end position="179"/>
    </location>
</feature>
<name>A0ABW0YYL4_9ACTN</name>
<dbReference type="EMBL" id="JBHSPB010000005">
    <property type="protein sequence ID" value="MFC5720503.1"/>
    <property type="molecule type" value="Genomic_DNA"/>
</dbReference>
<evidence type="ECO:0000313" key="5">
    <source>
        <dbReference type="Proteomes" id="UP001596083"/>
    </source>
</evidence>
<keyword evidence="5" id="KW-1185">Reference proteome</keyword>
<dbReference type="Gene3D" id="3.40.50.1400">
    <property type="match status" value="2"/>
</dbReference>
<feature type="region of interest" description="Disordered" evidence="3">
    <location>
        <begin position="103"/>
        <end position="272"/>
    </location>
</feature>
<dbReference type="CDD" id="cd03416">
    <property type="entry name" value="CbiX_SirB_N"/>
    <property type="match status" value="1"/>
</dbReference>
<proteinExistence type="predicted"/>
<dbReference type="InterPro" id="IPR002762">
    <property type="entry name" value="CbiX-like"/>
</dbReference>
<dbReference type="Proteomes" id="UP001596083">
    <property type="component" value="Unassembled WGS sequence"/>
</dbReference>
<evidence type="ECO:0000313" key="4">
    <source>
        <dbReference type="EMBL" id="MFC5720503.1"/>
    </source>
</evidence>
<dbReference type="InterPro" id="IPR050963">
    <property type="entry name" value="Sirohydro_Cobaltochel/CbiX"/>
</dbReference>
<dbReference type="PANTHER" id="PTHR33542">
    <property type="entry name" value="SIROHYDROCHLORIN FERROCHELATASE, CHLOROPLASTIC"/>
    <property type="match status" value="1"/>
</dbReference>
<evidence type="ECO:0000256" key="2">
    <source>
        <dbReference type="ARBA" id="ARBA00023239"/>
    </source>
</evidence>
<feature type="compositionally biased region" description="Low complexity" evidence="3">
    <location>
        <begin position="241"/>
        <end position="266"/>
    </location>
</feature>
<evidence type="ECO:0000256" key="3">
    <source>
        <dbReference type="SAM" id="MobiDB-lite"/>
    </source>
</evidence>
<accession>A0ABW0YYL4</accession>
<dbReference type="PANTHER" id="PTHR33542:SF5">
    <property type="entry name" value="FERROCHELATASE CHE1"/>
    <property type="match status" value="1"/>
</dbReference>
<protein>
    <submittedName>
        <fullName evidence="4">CbiX/SirB N-terminal domain-containing protein</fullName>
    </submittedName>
</protein>
<comment type="caution">
    <text evidence="4">The sequence shown here is derived from an EMBL/GenBank/DDBJ whole genome shotgun (WGS) entry which is preliminary data.</text>
</comment>
<keyword evidence="1" id="KW-0479">Metal-binding</keyword>